<dbReference type="OMA" id="DSRAIFH"/>
<proteinExistence type="predicted"/>
<dbReference type="PANTHER" id="PTHR35617">
    <property type="entry name" value="PHAGE_INTEGRASE DOMAIN-CONTAINING PROTEIN"/>
    <property type="match status" value="1"/>
</dbReference>
<evidence type="ECO:0000313" key="2">
    <source>
        <dbReference type="Proteomes" id="UP000030746"/>
    </source>
</evidence>
<dbReference type="HOGENOM" id="CLU_2203563_0_0_1"/>
<dbReference type="AlphaFoldDB" id="V4AX69"/>
<dbReference type="OrthoDB" id="10064229at2759"/>
<dbReference type="EMBL" id="KB200983">
    <property type="protein sequence ID" value="ESO99650.1"/>
    <property type="molecule type" value="Genomic_DNA"/>
</dbReference>
<dbReference type="Proteomes" id="UP000030746">
    <property type="component" value="Unassembled WGS sequence"/>
</dbReference>
<dbReference type="CTD" id="20253269"/>
<dbReference type="KEGG" id="lgi:LOTGIDRAFT_99085"/>
<reference evidence="1 2" key="1">
    <citation type="journal article" date="2013" name="Nature">
        <title>Insights into bilaterian evolution from three spiralian genomes.</title>
        <authorList>
            <person name="Simakov O."/>
            <person name="Marletaz F."/>
            <person name="Cho S.J."/>
            <person name="Edsinger-Gonzales E."/>
            <person name="Havlak P."/>
            <person name="Hellsten U."/>
            <person name="Kuo D.H."/>
            <person name="Larsson T."/>
            <person name="Lv J."/>
            <person name="Arendt D."/>
            <person name="Savage R."/>
            <person name="Osoegawa K."/>
            <person name="de Jong P."/>
            <person name="Grimwood J."/>
            <person name="Chapman J.A."/>
            <person name="Shapiro H."/>
            <person name="Aerts A."/>
            <person name="Otillar R.P."/>
            <person name="Terry A.Y."/>
            <person name="Boore J.L."/>
            <person name="Grigoriev I.V."/>
            <person name="Lindberg D.R."/>
            <person name="Seaver E.C."/>
            <person name="Weisblat D.A."/>
            <person name="Putnam N.H."/>
            <person name="Rokhsar D.S."/>
        </authorList>
    </citation>
    <scope>NUCLEOTIDE SEQUENCE [LARGE SCALE GENOMIC DNA]</scope>
</reference>
<gene>
    <name evidence="1" type="ORF">LOTGIDRAFT_99085</name>
</gene>
<evidence type="ECO:0000313" key="1">
    <source>
        <dbReference type="EMBL" id="ESO99650.1"/>
    </source>
</evidence>
<feature type="non-terminal residue" evidence="1">
    <location>
        <position position="105"/>
    </location>
</feature>
<dbReference type="RefSeq" id="XP_009049658.1">
    <property type="nucleotide sequence ID" value="XM_009051410.1"/>
</dbReference>
<accession>V4AX69</accession>
<sequence>FNSGLQYSGINSARSALASFLTINNKPVDSNPIVIRFLKGVFNIRPALPRNNLSWDINFVLSYLKMLSPVKKISLKLLTFKLVMLFALLSGSRIQTLQCLDIRNI</sequence>
<dbReference type="GeneID" id="20253269"/>
<name>V4AX69_LOTGI</name>
<organism evidence="1 2">
    <name type="scientific">Lottia gigantea</name>
    <name type="common">Giant owl limpet</name>
    <dbReference type="NCBI Taxonomy" id="225164"/>
    <lineage>
        <taxon>Eukaryota</taxon>
        <taxon>Metazoa</taxon>
        <taxon>Spiralia</taxon>
        <taxon>Lophotrochozoa</taxon>
        <taxon>Mollusca</taxon>
        <taxon>Gastropoda</taxon>
        <taxon>Patellogastropoda</taxon>
        <taxon>Lottioidea</taxon>
        <taxon>Lottiidae</taxon>
        <taxon>Lottia</taxon>
    </lineage>
</organism>
<protein>
    <recommendedName>
        <fullName evidence="3">Tyr recombinase domain-containing protein</fullName>
    </recommendedName>
</protein>
<keyword evidence="2" id="KW-1185">Reference proteome</keyword>
<dbReference type="PANTHER" id="PTHR35617:SF3">
    <property type="entry name" value="CORE-BINDING (CB) DOMAIN-CONTAINING PROTEIN"/>
    <property type="match status" value="1"/>
</dbReference>
<evidence type="ECO:0008006" key="3">
    <source>
        <dbReference type="Google" id="ProtNLM"/>
    </source>
</evidence>
<feature type="non-terminal residue" evidence="1">
    <location>
        <position position="1"/>
    </location>
</feature>